<evidence type="ECO:0000313" key="2">
    <source>
        <dbReference type="EMBL" id="MDT0344943.1"/>
    </source>
</evidence>
<feature type="chain" id="PRO_5045213115" evidence="1">
    <location>
        <begin position="32"/>
        <end position="182"/>
    </location>
</feature>
<keyword evidence="3" id="KW-1185">Reference proteome</keyword>
<dbReference type="EMBL" id="JAVREL010000012">
    <property type="protein sequence ID" value="MDT0344943.1"/>
    <property type="molecule type" value="Genomic_DNA"/>
</dbReference>
<dbReference type="Proteomes" id="UP001183246">
    <property type="component" value="Unassembled WGS sequence"/>
</dbReference>
<evidence type="ECO:0000313" key="3">
    <source>
        <dbReference type="Proteomes" id="UP001183246"/>
    </source>
</evidence>
<comment type="caution">
    <text evidence="2">The sequence shown here is derived from an EMBL/GenBank/DDBJ whole genome shotgun (WGS) entry which is preliminary data.</text>
</comment>
<accession>A0ABU2MTH9</accession>
<dbReference type="RefSeq" id="WP_311706076.1">
    <property type="nucleotide sequence ID" value="NZ_JAVREL010000012.1"/>
</dbReference>
<name>A0ABU2MTH9_9ACTN</name>
<keyword evidence="1" id="KW-0732">Signal</keyword>
<gene>
    <name evidence="2" type="ORF">RM590_20345</name>
</gene>
<protein>
    <submittedName>
        <fullName evidence="2">Uncharacterized protein</fullName>
    </submittedName>
</protein>
<dbReference type="PROSITE" id="PS51318">
    <property type="entry name" value="TAT"/>
    <property type="match status" value="1"/>
</dbReference>
<proteinExistence type="predicted"/>
<organism evidence="2 3">
    <name type="scientific">Streptomyces litchfieldiae</name>
    <dbReference type="NCBI Taxonomy" id="3075543"/>
    <lineage>
        <taxon>Bacteria</taxon>
        <taxon>Bacillati</taxon>
        <taxon>Actinomycetota</taxon>
        <taxon>Actinomycetes</taxon>
        <taxon>Kitasatosporales</taxon>
        <taxon>Streptomycetaceae</taxon>
        <taxon>Streptomyces</taxon>
    </lineage>
</organism>
<sequence>MTGQLTLRRALFGGAAAAAAMVVLLPQGAQAGGMDLIEVRPYERVVINDDFVMGLLPEGDQNYVVSSPEYFDEDIQAAKHYPGSDIRPNSVGAGVYGEDGEITLIEGVWRLDEGVPFIAVTPEGEEWGYAAQPVALKNEDGWGTFYFDPAQWEEIDGVDTYTITATDRDGEVFSEFEVSLGR</sequence>
<dbReference type="InterPro" id="IPR006311">
    <property type="entry name" value="TAT_signal"/>
</dbReference>
<feature type="signal peptide" evidence="1">
    <location>
        <begin position="1"/>
        <end position="31"/>
    </location>
</feature>
<evidence type="ECO:0000256" key="1">
    <source>
        <dbReference type="SAM" id="SignalP"/>
    </source>
</evidence>
<reference evidence="3" key="1">
    <citation type="submission" date="2023-07" db="EMBL/GenBank/DDBJ databases">
        <title>30 novel species of actinomycetes from the DSMZ collection.</title>
        <authorList>
            <person name="Nouioui I."/>
        </authorList>
    </citation>
    <scope>NUCLEOTIDE SEQUENCE [LARGE SCALE GENOMIC DNA]</scope>
    <source>
        <strain evidence="3">DSM 44938</strain>
    </source>
</reference>